<evidence type="ECO:0000256" key="4">
    <source>
        <dbReference type="ARBA" id="ARBA00022448"/>
    </source>
</evidence>
<dbReference type="EMBL" id="JARBJD010000017">
    <property type="protein sequence ID" value="KAK2961261.1"/>
    <property type="molecule type" value="Genomic_DNA"/>
</dbReference>
<feature type="transmembrane region" description="Helical" evidence="10">
    <location>
        <begin position="33"/>
        <end position="58"/>
    </location>
</feature>
<keyword evidence="4 10" id="KW-0813">Transport</keyword>
<proteinExistence type="inferred from homology"/>
<evidence type="ECO:0000256" key="6">
    <source>
        <dbReference type="ARBA" id="ARBA00022989"/>
    </source>
</evidence>
<evidence type="ECO:0000313" key="13">
    <source>
        <dbReference type="Proteomes" id="UP001281761"/>
    </source>
</evidence>
<keyword evidence="7 10" id="KW-0072">Autophagy</keyword>
<dbReference type="Pfam" id="PF04109">
    <property type="entry name" value="ATG9"/>
    <property type="match status" value="1"/>
</dbReference>
<evidence type="ECO:0000256" key="5">
    <source>
        <dbReference type="ARBA" id="ARBA00022692"/>
    </source>
</evidence>
<evidence type="ECO:0000256" key="1">
    <source>
        <dbReference type="ARBA" id="ARBA00004511"/>
    </source>
</evidence>
<evidence type="ECO:0000256" key="8">
    <source>
        <dbReference type="ARBA" id="ARBA00023055"/>
    </source>
</evidence>
<comment type="function">
    <text evidence="10">Phospholipid scramblase involved in autophagy. Cycles between the preautophagosomal structure/phagophore assembly site (PAS) and the cytoplasmic vesicle pool and supplies membrane for the growing autophagosome. Lipid scramblase activity plays a key role in preautophagosomal structure/phagophore assembly by distributing the phospholipids that arrive through ATG2 from the cytoplasmic to the luminal leaflet of the bilayer, thereby driving autophagosomal membrane expansion.</text>
</comment>
<evidence type="ECO:0000256" key="10">
    <source>
        <dbReference type="RuleBase" id="RU364027"/>
    </source>
</evidence>
<comment type="subcellular location">
    <subcellularLocation>
        <location evidence="1 10">Preautophagosomal structure membrane</location>
        <topology evidence="1 10">Multi-pass membrane protein</topology>
    </subcellularLocation>
</comment>
<reference evidence="12 13" key="1">
    <citation type="journal article" date="2022" name="bioRxiv">
        <title>Genomics of Preaxostyla Flagellates Illuminates Evolutionary Transitions and the Path Towards Mitochondrial Loss.</title>
        <authorList>
            <person name="Novak L.V.F."/>
            <person name="Treitli S.C."/>
            <person name="Pyrih J."/>
            <person name="Halakuc P."/>
            <person name="Pipaliya S.V."/>
            <person name="Vacek V."/>
            <person name="Brzon O."/>
            <person name="Soukal P."/>
            <person name="Eme L."/>
            <person name="Dacks J.B."/>
            <person name="Karnkowska A."/>
            <person name="Elias M."/>
            <person name="Hampl V."/>
        </authorList>
    </citation>
    <scope>NUCLEOTIDE SEQUENCE [LARGE SCALE GENOMIC DNA]</scope>
    <source>
        <strain evidence="12">NAU3</strain>
        <tissue evidence="12">Gut</tissue>
    </source>
</reference>
<evidence type="ECO:0000256" key="9">
    <source>
        <dbReference type="ARBA" id="ARBA00023136"/>
    </source>
</evidence>
<keyword evidence="13" id="KW-1185">Reference proteome</keyword>
<keyword evidence="8 10" id="KW-0445">Lipid transport</keyword>
<comment type="similarity">
    <text evidence="2 10">Belongs to the ATG9 family.</text>
</comment>
<evidence type="ECO:0000256" key="7">
    <source>
        <dbReference type="ARBA" id="ARBA00023006"/>
    </source>
</evidence>
<feature type="region of interest" description="Disordered" evidence="11">
    <location>
        <begin position="830"/>
        <end position="852"/>
    </location>
</feature>
<organism evidence="12 13">
    <name type="scientific">Blattamonas nauphoetae</name>
    <dbReference type="NCBI Taxonomy" id="2049346"/>
    <lineage>
        <taxon>Eukaryota</taxon>
        <taxon>Metamonada</taxon>
        <taxon>Preaxostyla</taxon>
        <taxon>Oxymonadida</taxon>
        <taxon>Blattamonas</taxon>
    </lineage>
</organism>
<feature type="transmembrane region" description="Helical" evidence="10">
    <location>
        <begin position="410"/>
        <end position="429"/>
    </location>
</feature>
<evidence type="ECO:0000256" key="11">
    <source>
        <dbReference type="SAM" id="MobiDB-lite"/>
    </source>
</evidence>
<accession>A0ABQ9YBW2</accession>
<dbReference type="PANTHER" id="PTHR13038:SF10">
    <property type="entry name" value="AUTOPHAGY-RELATED PROTEIN 9"/>
    <property type="match status" value="1"/>
</dbReference>
<sequence length="852" mass="96113">MMGEARYFPKRDPSSSHDDLFFRALYLYHTNRGFWSTIAHSFSSFLSTLFFTAIVTFLSTCLDYGRILHCAYDPEPDCTKLIRFHIIPGLFPFLIVIEMVQLVVLIYKILALVDDCIKYSVIRRHYRKMGLCDADLQAMSFEAVVVHIVAYCKQLDLKRWGNLTQFDVITSITRLNNLLTKLYSADSISDNEETRNTPSQSYLISTKAGLIRQRPNSTVYLDMLLRRFVFPVILPAMETILRLRRETEEDSIQILAARHNDTLRYDLKQGIKHKESEIKSQQDIAVSKLQKRFVLIGLLTLIAFPFVFLYFVISFAFVEGKALTEDFASILSYSFTRTARWRFRLYNELDQPLNKRLDDAAKVTAEYLDSTESSSLQSLAGAVTVGLGGLALICLLLSMLGERLLLRVSIAGRTLLFYSSIITTVYLAVKKFGEQKKGSKSANELMREILRTTLFMPSAYAECYGVDTVALMNSISKEWRGRRFSIKQLHAPEARQPNFPVSLKQSVTEQPLNQIPSIPEINNADEEMSIVFPTALEFSTAFDEDSTTMLPRAAPLGLSQAINAPLYSSGSLSTSLLEDDSRNRWEGVGSSAQNLFSVRHPPLDEGVPLPLAKTNPSTVRKDIASLFPSTIISLLTHFCSAFTVPLTFLRWGCGGTEPFAKTIFEFFLYRCDVLDGKRGVSLREALFPIVTEETVEREARKKVAQQPNGNLKFHEAKEQVQASLLPQIQVTWKELASAQNFETRFDTTLDPPKGSKLLERIGEQMSAKWSSTTQTAKLTDTLSGTDINLLRQLQNDGWTDIIRKDDDGTMIPQVAQPVAEPLHVFSPPLREEEGPEHSGYLFGAWAPQPDSV</sequence>
<keyword evidence="6 10" id="KW-1133">Transmembrane helix</keyword>
<evidence type="ECO:0000256" key="3">
    <source>
        <dbReference type="ARBA" id="ARBA00018074"/>
    </source>
</evidence>
<gene>
    <name evidence="12" type="ORF">BLNAU_3707</name>
</gene>
<dbReference type="PANTHER" id="PTHR13038">
    <property type="entry name" value="APG9 AUTOPHAGY 9"/>
    <property type="match status" value="1"/>
</dbReference>
<feature type="transmembrane region" description="Helical" evidence="10">
    <location>
        <begin position="293"/>
        <end position="318"/>
    </location>
</feature>
<dbReference type="Proteomes" id="UP001281761">
    <property type="component" value="Unassembled WGS sequence"/>
</dbReference>
<protein>
    <recommendedName>
        <fullName evidence="3 10">Autophagy-related protein 9</fullName>
    </recommendedName>
</protein>
<evidence type="ECO:0000256" key="2">
    <source>
        <dbReference type="ARBA" id="ARBA00006185"/>
    </source>
</evidence>
<evidence type="ECO:0000313" key="12">
    <source>
        <dbReference type="EMBL" id="KAK2961261.1"/>
    </source>
</evidence>
<keyword evidence="9 10" id="KW-0472">Membrane</keyword>
<dbReference type="InterPro" id="IPR007241">
    <property type="entry name" value="Autophagy-rel_prot_9"/>
</dbReference>
<comment type="caution">
    <text evidence="12">The sequence shown here is derived from an EMBL/GenBank/DDBJ whole genome shotgun (WGS) entry which is preliminary data.</text>
</comment>
<feature type="transmembrane region" description="Helical" evidence="10">
    <location>
        <begin position="90"/>
        <end position="113"/>
    </location>
</feature>
<feature type="transmembrane region" description="Helical" evidence="10">
    <location>
        <begin position="379"/>
        <end position="398"/>
    </location>
</feature>
<keyword evidence="5 10" id="KW-0812">Transmembrane</keyword>
<name>A0ABQ9YBW2_9EUKA</name>